<dbReference type="KEGG" id="jar:G7057_04415"/>
<accession>A0A6G7K955</accession>
<evidence type="ECO:0000313" key="4">
    <source>
        <dbReference type="Proteomes" id="UP000501451"/>
    </source>
</evidence>
<dbReference type="Gene3D" id="3.40.710.10">
    <property type="entry name" value="DD-peptidase/beta-lactamase superfamily"/>
    <property type="match status" value="1"/>
</dbReference>
<dbReference type="GO" id="GO:0030655">
    <property type="term" value="P:beta-lactam antibiotic catabolic process"/>
    <property type="evidence" value="ECO:0007669"/>
    <property type="project" value="InterPro"/>
</dbReference>
<keyword evidence="4" id="KW-1185">Reference proteome</keyword>
<gene>
    <name evidence="3" type="ORF">G7057_04415</name>
</gene>
<dbReference type="InterPro" id="IPR000871">
    <property type="entry name" value="Beta-lactam_class-A"/>
</dbReference>
<dbReference type="Pfam" id="PF13354">
    <property type="entry name" value="Beta-lactamase2"/>
    <property type="match status" value="1"/>
</dbReference>
<evidence type="ECO:0000256" key="1">
    <source>
        <dbReference type="SAM" id="Phobius"/>
    </source>
</evidence>
<dbReference type="PANTHER" id="PTHR35333">
    <property type="entry name" value="BETA-LACTAMASE"/>
    <property type="match status" value="1"/>
</dbReference>
<dbReference type="EMBL" id="CP049740">
    <property type="protein sequence ID" value="QII81793.1"/>
    <property type="molecule type" value="Genomic_DNA"/>
</dbReference>
<feature type="transmembrane region" description="Helical" evidence="1">
    <location>
        <begin position="7"/>
        <end position="26"/>
    </location>
</feature>
<protein>
    <submittedName>
        <fullName evidence="3">Serine hydrolase</fullName>
    </submittedName>
</protein>
<dbReference type="InterPro" id="IPR045155">
    <property type="entry name" value="Beta-lactam_cat"/>
</dbReference>
<dbReference type="AlphaFoldDB" id="A0A6G7K955"/>
<dbReference type="SUPFAM" id="SSF56601">
    <property type="entry name" value="beta-lactamase/transpeptidase-like"/>
    <property type="match status" value="1"/>
</dbReference>
<dbReference type="PANTHER" id="PTHR35333:SF3">
    <property type="entry name" value="BETA-LACTAMASE-TYPE TRANSPEPTIDASE FOLD CONTAINING PROTEIN"/>
    <property type="match status" value="1"/>
</dbReference>
<evidence type="ECO:0000313" key="3">
    <source>
        <dbReference type="EMBL" id="QII81793.1"/>
    </source>
</evidence>
<dbReference type="GO" id="GO:0008800">
    <property type="term" value="F:beta-lactamase activity"/>
    <property type="evidence" value="ECO:0007669"/>
    <property type="project" value="InterPro"/>
</dbReference>
<dbReference type="InterPro" id="IPR012338">
    <property type="entry name" value="Beta-lactam/transpept-like"/>
</dbReference>
<name>A0A6G7K955_9LACT</name>
<sequence>MSKKRKFHVIFSGMMIVISVIIIFALSHKKSLVLGNSKNELVASAKIMIDHNKMSDGDYPVVASIEDVVQGIMAEFNVQDDQVSIVYEDLKKGNDYRLNEDDLVTAASTIKVGIAAIFVDQIVAGNLTWDSELPYYDSYYESGDGAITNSEKQYAYTVEELIDQMLTYSDNTATNILAFYYRDTFSDYRQAILDFSGETDIPLEAFENNETTADILAAILKRLTEDERYQPIIDVMLQAQDGFRLKQYVTTGMAAKYGSYGAWQHDTGIYYEDEEAVYLLVVLTYGLENVDEFMGELNYQIKEWQQLQ</sequence>
<proteinExistence type="predicted"/>
<organism evidence="3 4">
    <name type="scientific">Jeotgalibaca arthritidis</name>
    <dbReference type="NCBI Taxonomy" id="1868794"/>
    <lineage>
        <taxon>Bacteria</taxon>
        <taxon>Bacillati</taxon>
        <taxon>Bacillota</taxon>
        <taxon>Bacilli</taxon>
        <taxon>Lactobacillales</taxon>
        <taxon>Carnobacteriaceae</taxon>
        <taxon>Jeotgalibaca</taxon>
    </lineage>
</organism>
<keyword evidence="1" id="KW-1133">Transmembrane helix</keyword>
<keyword evidence="3" id="KW-0378">Hydrolase</keyword>
<dbReference type="Proteomes" id="UP000501451">
    <property type="component" value="Chromosome"/>
</dbReference>
<evidence type="ECO:0000259" key="2">
    <source>
        <dbReference type="Pfam" id="PF13354"/>
    </source>
</evidence>
<dbReference type="RefSeq" id="WP_166161630.1">
    <property type="nucleotide sequence ID" value="NZ_CP049740.1"/>
</dbReference>
<reference evidence="3 4" key="1">
    <citation type="journal article" date="2017" name="Int. J. Syst. Evol. Microbiol.">
        <title>Jeotgalibaca porci sp. nov. and Jeotgalibaca arthritidis sp. nov., isolated from pigs, and emended description of the genus Jeotgalibaca.</title>
        <authorList>
            <person name="Zamora L."/>
            <person name="Perez-Sancho M."/>
            <person name="Dominguez L."/>
            <person name="Fernandez-Garayzabal J.F."/>
            <person name="Vela A.I."/>
        </authorList>
    </citation>
    <scope>NUCLEOTIDE SEQUENCE [LARGE SCALE GENOMIC DNA]</scope>
    <source>
        <strain evidence="3 4">CECT 9157</strain>
    </source>
</reference>
<feature type="domain" description="Beta-lactamase class A catalytic" evidence="2">
    <location>
        <begin position="84"/>
        <end position="284"/>
    </location>
</feature>
<keyword evidence="1" id="KW-0472">Membrane</keyword>
<keyword evidence="1" id="KW-0812">Transmembrane</keyword>
<dbReference type="GO" id="GO:0046677">
    <property type="term" value="P:response to antibiotic"/>
    <property type="evidence" value="ECO:0007669"/>
    <property type="project" value="InterPro"/>
</dbReference>